<feature type="transmembrane region" description="Helical" evidence="1">
    <location>
        <begin position="240"/>
        <end position="260"/>
    </location>
</feature>
<evidence type="ECO:0000313" key="4">
    <source>
        <dbReference type="Proteomes" id="UP000077134"/>
    </source>
</evidence>
<dbReference type="GO" id="GO:0080120">
    <property type="term" value="P:CAAX-box protein maturation"/>
    <property type="evidence" value="ECO:0007669"/>
    <property type="project" value="UniProtKB-ARBA"/>
</dbReference>
<proteinExistence type="predicted"/>
<dbReference type="EMBL" id="LSFN01000005">
    <property type="protein sequence ID" value="OAB76823.1"/>
    <property type="molecule type" value="Genomic_DNA"/>
</dbReference>
<dbReference type="STRING" id="1763538.LPB68_19400"/>
<evidence type="ECO:0000313" key="3">
    <source>
        <dbReference type="EMBL" id="OAB76823.1"/>
    </source>
</evidence>
<dbReference type="Proteomes" id="UP000077134">
    <property type="component" value="Unassembled WGS sequence"/>
</dbReference>
<sequence>MFILALVIFVGTVIGVQLTTIYLSLGMLIILSAIYMLRPIPRGIREVALWSALYVLGYWLSFSMNDVIFNILKLADLPRELIIACSRLSLFGFIIPFLLYAKLNKTTTNYIAKGSFTENIYFPLIWVGLKDPIWRFILIASCTVILSFSFVIDFNQQDLYRLLWFGIWFALINSVLEEILWRGLILNRFVDLLGEKCGLVAVSIGFGMYHYSIGFPWVVCALFSVLGMMLGGIAIRSKGLLPVIILHFIMNILFVLSGLIF</sequence>
<keyword evidence="1" id="KW-0812">Transmembrane</keyword>
<gene>
    <name evidence="3" type="ORF">PNBC_05340</name>
</gene>
<dbReference type="Pfam" id="PF02517">
    <property type="entry name" value="Rce1-like"/>
    <property type="match status" value="1"/>
</dbReference>
<keyword evidence="1" id="KW-1133">Transmembrane helix</keyword>
<evidence type="ECO:0000259" key="2">
    <source>
        <dbReference type="Pfam" id="PF02517"/>
    </source>
</evidence>
<dbReference type="AlphaFoldDB" id="A0A167FRB7"/>
<organism evidence="3 4">
    <name type="scientific">Paenibacillus crassostreae</name>
    <dbReference type="NCBI Taxonomy" id="1763538"/>
    <lineage>
        <taxon>Bacteria</taxon>
        <taxon>Bacillati</taxon>
        <taxon>Bacillota</taxon>
        <taxon>Bacilli</taxon>
        <taxon>Bacillales</taxon>
        <taxon>Paenibacillaceae</taxon>
        <taxon>Paenibacillus</taxon>
    </lineage>
</organism>
<keyword evidence="1" id="KW-0472">Membrane</keyword>
<feature type="transmembrane region" description="Helical" evidence="1">
    <location>
        <begin position="81"/>
        <end position="101"/>
    </location>
</feature>
<dbReference type="RefSeq" id="WP_237087899.1">
    <property type="nucleotide sequence ID" value="NZ_CP017770.1"/>
</dbReference>
<protein>
    <recommendedName>
        <fullName evidence="2">CAAX prenyl protease 2/Lysostaphin resistance protein A-like domain-containing protein</fullName>
    </recommendedName>
</protein>
<name>A0A167FRB7_9BACL</name>
<feature type="transmembrane region" description="Helical" evidence="1">
    <location>
        <begin position="158"/>
        <end position="176"/>
    </location>
</feature>
<dbReference type="InterPro" id="IPR003675">
    <property type="entry name" value="Rce1/LyrA-like_dom"/>
</dbReference>
<accession>A0A167FRB7</accession>
<feature type="transmembrane region" description="Helical" evidence="1">
    <location>
        <begin position="6"/>
        <end position="35"/>
    </location>
</feature>
<comment type="caution">
    <text evidence="3">The sequence shown here is derived from an EMBL/GenBank/DDBJ whole genome shotgun (WGS) entry which is preliminary data.</text>
</comment>
<feature type="domain" description="CAAX prenyl protease 2/Lysostaphin resistance protein A-like" evidence="2">
    <location>
        <begin position="162"/>
        <end position="252"/>
    </location>
</feature>
<keyword evidence="4" id="KW-1185">Reference proteome</keyword>
<evidence type="ECO:0000256" key="1">
    <source>
        <dbReference type="SAM" id="Phobius"/>
    </source>
</evidence>
<feature type="transmembrane region" description="Helical" evidence="1">
    <location>
        <begin position="47"/>
        <end position="69"/>
    </location>
</feature>
<feature type="transmembrane region" description="Helical" evidence="1">
    <location>
        <begin position="215"/>
        <end position="233"/>
    </location>
</feature>
<feature type="transmembrane region" description="Helical" evidence="1">
    <location>
        <begin position="133"/>
        <end position="152"/>
    </location>
</feature>
<dbReference type="GO" id="GO:0004175">
    <property type="term" value="F:endopeptidase activity"/>
    <property type="evidence" value="ECO:0007669"/>
    <property type="project" value="UniProtKB-ARBA"/>
</dbReference>
<reference evidence="3 4" key="1">
    <citation type="submission" date="2016-02" db="EMBL/GenBank/DDBJ databases">
        <title>Paenibacillus sp. LPB0068, isolated from Crassostrea gigas.</title>
        <authorList>
            <person name="Shin S.-K."/>
            <person name="Yi H."/>
        </authorList>
    </citation>
    <scope>NUCLEOTIDE SEQUENCE [LARGE SCALE GENOMIC DNA]</scope>
    <source>
        <strain evidence="3 4">LPB0068</strain>
    </source>
</reference>